<comment type="pathway">
    <text evidence="2">Lipid metabolism.</text>
</comment>
<reference evidence="7 8" key="1">
    <citation type="submission" date="2020-08" db="EMBL/GenBank/DDBJ databases">
        <title>Hymenobacter sp.</title>
        <authorList>
            <person name="Kim M.K."/>
        </authorList>
    </citation>
    <scope>NUCLEOTIDE SEQUENCE [LARGE SCALE GENOMIC DNA]</scope>
    <source>
        <strain evidence="7 8">BT507</strain>
    </source>
</reference>
<evidence type="ECO:0000313" key="7">
    <source>
        <dbReference type="EMBL" id="MBC6612912.1"/>
    </source>
</evidence>
<dbReference type="SUPFAM" id="SSF53383">
    <property type="entry name" value="PLP-dependent transferases"/>
    <property type="match status" value="1"/>
</dbReference>
<dbReference type="InterPro" id="IPR001917">
    <property type="entry name" value="Aminotrans_II_pyridoxalP_BS"/>
</dbReference>
<dbReference type="InterPro" id="IPR015421">
    <property type="entry name" value="PyrdxlP-dep_Trfase_major"/>
</dbReference>
<keyword evidence="7" id="KW-0032">Aminotransferase</keyword>
<proteinExistence type="inferred from homology"/>
<evidence type="ECO:0000256" key="2">
    <source>
        <dbReference type="ARBA" id="ARBA00005189"/>
    </source>
</evidence>
<dbReference type="PROSITE" id="PS00599">
    <property type="entry name" value="AA_TRANSFER_CLASS_2"/>
    <property type="match status" value="1"/>
</dbReference>
<organism evidence="7 8">
    <name type="scientific">Hymenobacter citatus</name>
    <dbReference type="NCBI Taxonomy" id="2763506"/>
    <lineage>
        <taxon>Bacteria</taxon>
        <taxon>Pseudomonadati</taxon>
        <taxon>Bacteroidota</taxon>
        <taxon>Cytophagia</taxon>
        <taxon>Cytophagales</taxon>
        <taxon>Hymenobacteraceae</taxon>
        <taxon>Hymenobacter</taxon>
    </lineage>
</organism>
<feature type="domain" description="Aminotransferase class I/classII large" evidence="6">
    <location>
        <begin position="44"/>
        <end position="392"/>
    </location>
</feature>
<dbReference type="InterPro" id="IPR015424">
    <property type="entry name" value="PyrdxlP-dep_Trfase"/>
</dbReference>
<dbReference type="InterPro" id="IPR015422">
    <property type="entry name" value="PyrdxlP-dep_Trfase_small"/>
</dbReference>
<comment type="similarity">
    <text evidence="5">Belongs to the class-II pyridoxal-phosphate-dependent aminotransferase family.</text>
</comment>
<dbReference type="Proteomes" id="UP000622017">
    <property type="component" value="Unassembled WGS sequence"/>
</dbReference>
<evidence type="ECO:0000256" key="4">
    <source>
        <dbReference type="ARBA" id="ARBA00022898"/>
    </source>
</evidence>
<comment type="cofactor">
    <cofactor evidence="1 5">
        <name>pyridoxal 5'-phosphate</name>
        <dbReference type="ChEBI" id="CHEBI:597326"/>
    </cofactor>
</comment>
<dbReference type="PANTHER" id="PTHR13693">
    <property type="entry name" value="CLASS II AMINOTRANSFERASE/8-AMINO-7-OXONONANOATE SYNTHASE"/>
    <property type="match status" value="1"/>
</dbReference>
<keyword evidence="3" id="KW-0808">Transferase</keyword>
<protein>
    <submittedName>
        <fullName evidence="7">Pyridoxal phosphate-dependent aminotransferase family protein</fullName>
    </submittedName>
</protein>
<dbReference type="Gene3D" id="3.40.640.10">
    <property type="entry name" value="Type I PLP-dependent aspartate aminotransferase-like (Major domain)"/>
    <property type="match status" value="1"/>
</dbReference>
<dbReference type="GO" id="GO:0008483">
    <property type="term" value="F:transaminase activity"/>
    <property type="evidence" value="ECO:0007669"/>
    <property type="project" value="UniProtKB-KW"/>
</dbReference>
<dbReference type="InterPro" id="IPR004839">
    <property type="entry name" value="Aminotransferase_I/II_large"/>
</dbReference>
<dbReference type="Gene3D" id="3.90.1150.10">
    <property type="entry name" value="Aspartate Aminotransferase, domain 1"/>
    <property type="match status" value="1"/>
</dbReference>
<evidence type="ECO:0000259" key="6">
    <source>
        <dbReference type="Pfam" id="PF00155"/>
    </source>
</evidence>
<name>A0ABR7MQS1_9BACT</name>
<accession>A0ABR7MQS1</accession>
<keyword evidence="4 5" id="KW-0663">Pyridoxal phosphate</keyword>
<dbReference type="EMBL" id="JACSCY010000019">
    <property type="protein sequence ID" value="MBC6612912.1"/>
    <property type="molecule type" value="Genomic_DNA"/>
</dbReference>
<evidence type="ECO:0000256" key="1">
    <source>
        <dbReference type="ARBA" id="ARBA00001933"/>
    </source>
</evidence>
<evidence type="ECO:0000313" key="8">
    <source>
        <dbReference type="Proteomes" id="UP000622017"/>
    </source>
</evidence>
<gene>
    <name evidence="7" type="ORF">H8B15_18465</name>
</gene>
<dbReference type="Pfam" id="PF00155">
    <property type="entry name" value="Aminotran_1_2"/>
    <property type="match status" value="1"/>
</dbReference>
<sequence length="413" mass="45696">MDLFNKIAANRGPLGSHSHYAHGYFTFPKLEGEIKPRMIFRGKEVLTWSLNNYLGLANHPEVRQADVDGAAQYGMALPMGARIMSGNSNLHEQLESELADFIKKPDVMLLNFGYQGVVSIIDAIVNRHDAIVYDAESHACIIDGVRLHQGKRFVYPHNNIENLEKQLERAKRLTDETGGGILVITEGVFGMSGNMGKLKEIIALKEKYEFRLFVDDAHGFGTMGATGAGTGEEQGVQDGIDLYFSTFAKSMASIGAFVGGEETVIEYLRYNMRSQIFAKSLPMPLVVGALKRLELLRTKPELKDNLWTVVRALQSGLREKGFNLGTTQSPVTPVFLNGEISDATQITFDLRENYGIFCSIVVYPVVPKGVIMLRLIPTAMHTLADVDETIRAFEAMAEKLDKGLYSKAQVPAE</sequence>
<dbReference type="InterPro" id="IPR050087">
    <property type="entry name" value="AON_synthase_class-II"/>
</dbReference>
<evidence type="ECO:0000256" key="5">
    <source>
        <dbReference type="RuleBase" id="RU003693"/>
    </source>
</evidence>
<comment type="caution">
    <text evidence="7">The sequence shown here is derived from an EMBL/GenBank/DDBJ whole genome shotgun (WGS) entry which is preliminary data.</text>
</comment>
<evidence type="ECO:0000256" key="3">
    <source>
        <dbReference type="ARBA" id="ARBA00022679"/>
    </source>
</evidence>
<dbReference type="RefSeq" id="WP_187321132.1">
    <property type="nucleotide sequence ID" value="NZ_JACSCY010000019.1"/>
</dbReference>
<keyword evidence="8" id="KW-1185">Reference proteome</keyword>